<dbReference type="Pfam" id="PF13527">
    <property type="entry name" value="Acetyltransf_9"/>
    <property type="match status" value="1"/>
</dbReference>
<dbReference type="InterPro" id="IPR016181">
    <property type="entry name" value="Acyl_CoA_acyltransferase"/>
</dbReference>
<reference evidence="2 3" key="2">
    <citation type="submission" date="2019-04" db="EMBL/GenBank/DDBJ databases">
        <authorList>
            <person name="Yang S."/>
            <person name="Wei W."/>
        </authorList>
    </citation>
    <scope>NUCLEOTIDE SEQUENCE [LARGE SCALE GENOMIC DNA]</scope>
    <source>
        <strain evidence="3">ZP60</strain>
    </source>
</reference>
<feature type="domain" description="N-acetyltransferase" evidence="1">
    <location>
        <begin position="11"/>
        <end position="197"/>
    </location>
</feature>
<proteinExistence type="predicted"/>
<dbReference type="InterPro" id="IPR000182">
    <property type="entry name" value="GNAT_dom"/>
</dbReference>
<sequence>MSHLEQRPSSYEYRPVESTDVQGFLDLHETVWGHERRAAWFRWRFGENPYVDEIPMVVAECDGEVVGAEPCLTFRVRLGEETVLAFQPADWVVHPDHRERGVFTGMTERLLERYSDGPARLYFNFPTAALVPGLESFDWTLRDGPRTHYRIQNPRRLVRHGSGSKREFRSIASRHLGRLATPLARGYLSVRDRLRRDGAAIAVERHHGVPADLLVGLSDGEERDAVHVVRDADYYRWRFANPRWETTTYVARRDERAVAACVVCREQRGGIRTTAVLDTVPRGGAVAPEVFEALLTPIVADAADSDVVKVGEGPIPPSVLDAFGFRASDAFPLSMLSDRSVLAVRPAHRSVDGPVDVAGVDPTEREWELALADRDVA</sequence>
<protein>
    <submittedName>
        <fullName evidence="2">GNAT family N-acetyltransferase</fullName>
    </submittedName>
</protein>
<evidence type="ECO:0000313" key="3">
    <source>
        <dbReference type="Proteomes" id="UP000297053"/>
    </source>
</evidence>
<dbReference type="SUPFAM" id="SSF55729">
    <property type="entry name" value="Acyl-CoA N-acyltransferases (Nat)"/>
    <property type="match status" value="1"/>
</dbReference>
<dbReference type="OMA" id="TFYEWRF"/>
<dbReference type="GeneID" id="42180032"/>
<dbReference type="Gene3D" id="3.40.630.30">
    <property type="match status" value="1"/>
</dbReference>
<name>A0A4D6KMA2_9EURY</name>
<keyword evidence="2" id="KW-0808">Transferase</keyword>
<dbReference type="GO" id="GO:0016747">
    <property type="term" value="F:acyltransferase activity, transferring groups other than amino-acyl groups"/>
    <property type="evidence" value="ECO:0007669"/>
    <property type="project" value="InterPro"/>
</dbReference>
<organism evidence="2 3">
    <name type="scientific">Halomicrobium mukohataei</name>
    <dbReference type="NCBI Taxonomy" id="57705"/>
    <lineage>
        <taxon>Archaea</taxon>
        <taxon>Methanobacteriati</taxon>
        <taxon>Methanobacteriota</taxon>
        <taxon>Stenosarchaea group</taxon>
        <taxon>Halobacteria</taxon>
        <taxon>Halobacteriales</taxon>
        <taxon>Haloarculaceae</taxon>
        <taxon>Halomicrobium</taxon>
    </lineage>
</organism>
<accession>A0A4D6KMA2</accession>
<gene>
    <name evidence="2" type="ORF">E5139_13790</name>
</gene>
<dbReference type="KEGG" id="halz:E5139_13790"/>
<dbReference type="EMBL" id="CP039375">
    <property type="protein sequence ID" value="QCD66663.1"/>
    <property type="molecule type" value="Genomic_DNA"/>
</dbReference>
<reference evidence="2 3" key="1">
    <citation type="submission" date="2019-04" db="EMBL/GenBank/DDBJ databases">
        <title>Complete genome sequence of Arthrobacter sp. ZXY-2 associated with effective atrazine degradation and salt adaptation.</title>
        <authorList>
            <person name="Zhao X."/>
        </authorList>
    </citation>
    <scope>NUCLEOTIDE SEQUENCE [LARGE SCALE GENOMIC DNA]</scope>
    <source>
        <strain evidence="3">ZP60</strain>
    </source>
</reference>
<dbReference type="PROSITE" id="PS51186">
    <property type="entry name" value="GNAT"/>
    <property type="match status" value="1"/>
</dbReference>
<evidence type="ECO:0000313" key="2">
    <source>
        <dbReference type="EMBL" id="QCD66663.1"/>
    </source>
</evidence>
<dbReference type="DNASU" id="8411668"/>
<dbReference type="Proteomes" id="UP000297053">
    <property type="component" value="Chromosome"/>
</dbReference>
<dbReference type="RefSeq" id="WP_015763085.1">
    <property type="nucleotide sequence ID" value="NZ_CP039375.1"/>
</dbReference>
<dbReference type="AlphaFoldDB" id="A0A4D6KMA2"/>
<evidence type="ECO:0000259" key="1">
    <source>
        <dbReference type="PROSITE" id="PS51186"/>
    </source>
</evidence>